<dbReference type="InterPro" id="IPR032640">
    <property type="entry name" value="AMPK1_CBM"/>
</dbReference>
<accession>A0AAN7USG3</accession>
<keyword evidence="3" id="KW-0963">Cytoplasm</keyword>
<keyword evidence="7" id="KW-1185">Reference proteome</keyword>
<comment type="similarity">
    <text evidence="2">Belongs to the 5'-AMP-activated protein kinase beta subunit family.</text>
</comment>
<feature type="region of interest" description="Disordered" evidence="4">
    <location>
        <begin position="177"/>
        <end position="213"/>
    </location>
</feature>
<gene>
    <name evidence="6" type="ORF">RRF57_006404</name>
</gene>
<dbReference type="Pfam" id="PF04739">
    <property type="entry name" value="AMPKBI"/>
    <property type="match status" value="1"/>
</dbReference>
<dbReference type="Proteomes" id="UP001305414">
    <property type="component" value="Unassembled WGS sequence"/>
</dbReference>
<comment type="subcellular location">
    <subcellularLocation>
        <location evidence="1">Cytoplasm</location>
    </subcellularLocation>
</comment>
<dbReference type="GO" id="GO:0005737">
    <property type="term" value="C:cytoplasm"/>
    <property type="evidence" value="ECO:0007669"/>
    <property type="project" value="UniProtKB-SubCell"/>
</dbReference>
<evidence type="ECO:0000256" key="4">
    <source>
        <dbReference type="SAM" id="MobiDB-lite"/>
    </source>
</evidence>
<dbReference type="SUPFAM" id="SSF160219">
    <property type="entry name" value="AMPKBI-like"/>
    <property type="match status" value="1"/>
</dbReference>
<organism evidence="6 7">
    <name type="scientific">Xylaria bambusicola</name>
    <dbReference type="NCBI Taxonomy" id="326684"/>
    <lineage>
        <taxon>Eukaryota</taxon>
        <taxon>Fungi</taxon>
        <taxon>Dikarya</taxon>
        <taxon>Ascomycota</taxon>
        <taxon>Pezizomycotina</taxon>
        <taxon>Sordariomycetes</taxon>
        <taxon>Xylariomycetidae</taxon>
        <taxon>Xylariales</taxon>
        <taxon>Xylariaceae</taxon>
        <taxon>Xylaria</taxon>
    </lineage>
</organism>
<dbReference type="AlphaFoldDB" id="A0AAN7USG3"/>
<dbReference type="GO" id="GO:0019901">
    <property type="term" value="F:protein kinase binding"/>
    <property type="evidence" value="ECO:0007669"/>
    <property type="project" value="TreeGrafter"/>
</dbReference>
<dbReference type="SUPFAM" id="SSF81296">
    <property type="entry name" value="E set domains"/>
    <property type="match status" value="1"/>
</dbReference>
<dbReference type="Pfam" id="PF16561">
    <property type="entry name" value="AMPK1_CBM"/>
    <property type="match status" value="1"/>
</dbReference>
<evidence type="ECO:0000256" key="2">
    <source>
        <dbReference type="ARBA" id="ARBA00010926"/>
    </source>
</evidence>
<evidence type="ECO:0000313" key="7">
    <source>
        <dbReference type="Proteomes" id="UP001305414"/>
    </source>
</evidence>
<dbReference type="InterPro" id="IPR037256">
    <property type="entry name" value="ASC_dom_sf"/>
</dbReference>
<dbReference type="GO" id="GO:0031588">
    <property type="term" value="C:nucleotide-activated protein kinase complex"/>
    <property type="evidence" value="ECO:0007669"/>
    <property type="project" value="TreeGrafter"/>
</dbReference>
<feature type="compositionally biased region" description="Low complexity" evidence="4">
    <location>
        <begin position="76"/>
        <end position="99"/>
    </location>
</feature>
<dbReference type="FunFam" id="2.60.40.10:FF:000562">
    <property type="entry name" value="Snf1 kinase complex beta-subunit Gal83"/>
    <property type="match status" value="1"/>
</dbReference>
<protein>
    <recommendedName>
        <fullName evidence="5">Association with the SNF1 complex (ASC) domain-containing protein</fullName>
    </recommendedName>
</protein>
<feature type="region of interest" description="Disordered" evidence="4">
    <location>
        <begin position="51"/>
        <end position="144"/>
    </location>
</feature>
<dbReference type="InterPro" id="IPR014756">
    <property type="entry name" value="Ig_E-set"/>
</dbReference>
<dbReference type="InterPro" id="IPR006828">
    <property type="entry name" value="ASC_dom"/>
</dbReference>
<evidence type="ECO:0000313" key="6">
    <source>
        <dbReference type="EMBL" id="KAK5630689.1"/>
    </source>
</evidence>
<dbReference type="SMART" id="SM01010">
    <property type="entry name" value="AMPKBI"/>
    <property type="match status" value="1"/>
</dbReference>
<evidence type="ECO:0000259" key="5">
    <source>
        <dbReference type="SMART" id="SM01010"/>
    </source>
</evidence>
<dbReference type="Gene3D" id="6.20.250.60">
    <property type="match status" value="1"/>
</dbReference>
<dbReference type="Gene3D" id="2.60.40.10">
    <property type="entry name" value="Immunoglobulins"/>
    <property type="match status" value="1"/>
</dbReference>
<comment type="caution">
    <text evidence="6">The sequence shown here is derived from an EMBL/GenBank/DDBJ whole genome shotgun (WGS) entry which is preliminary data.</text>
</comment>
<sequence>MILGPSRNPRSPPARCASCCCTAVPLAVLVHGTNRQSNLPVTQASRLTALTPSRPHGARPSHTPHSAHPVPTMGNTPSSTSKPATPTPSASSNASADSPRAVKKEHKNLVSIHHPHQIRSPASLEASVVQAQGSTIPNRSSQLKPLSLLNQASPTSSQSDKPAADPRTQEEKLRYVTDVKQEEPAPSKPPLSPGSHLEEGLPTGTTSSSIQDMAYPMPRPPRLPLPIEEEIHTPGSPIASPEDIDNHDVDDIAPLDDQAGIPRRASGLSNVTDEDDAEELRVDKSRPTLPTRITWLRGGQKVYVTGTPFQWSRKQRLVPAQEEGVLETTIRVFPGTHHIKFLVDGTMQTSPDLPTTVDFGNNLVNYIEPSATPLPGAEKDKAKTRHIVPADQFSGKLPQYLEDFDQPEESRAYRASAAAMEKLPGPPTLPGFLSKPIMNNTTLIKDDNSVLNMPNHTVLNHLATCSIRNSVLALSATTRYKDKRP</sequence>
<name>A0AAN7USG3_9PEZI</name>
<dbReference type="GO" id="GO:0007165">
    <property type="term" value="P:signal transduction"/>
    <property type="evidence" value="ECO:0007669"/>
    <property type="project" value="UniProtKB-ARBA"/>
</dbReference>
<feature type="compositionally biased region" description="Polar residues" evidence="4">
    <location>
        <begin position="129"/>
        <end position="144"/>
    </location>
</feature>
<dbReference type="GO" id="GO:0005634">
    <property type="term" value="C:nucleus"/>
    <property type="evidence" value="ECO:0007669"/>
    <property type="project" value="TreeGrafter"/>
</dbReference>
<dbReference type="InterPro" id="IPR013783">
    <property type="entry name" value="Ig-like_fold"/>
</dbReference>
<evidence type="ECO:0000256" key="3">
    <source>
        <dbReference type="ARBA" id="ARBA00022490"/>
    </source>
</evidence>
<proteinExistence type="inferred from homology"/>
<dbReference type="PANTHER" id="PTHR10343">
    <property type="entry name" value="5'-AMP-ACTIVATED PROTEIN KINASE , BETA SUBUNIT"/>
    <property type="match status" value="1"/>
</dbReference>
<feature type="region of interest" description="Disordered" evidence="4">
    <location>
        <begin position="255"/>
        <end position="277"/>
    </location>
</feature>
<dbReference type="PANTHER" id="PTHR10343:SF84">
    <property type="entry name" value="5'-AMP-ACTIVATED PROTEIN KINASE SUBUNIT BETA-1"/>
    <property type="match status" value="1"/>
</dbReference>
<feature type="domain" description="Association with the SNF1 complex (ASC)" evidence="5">
    <location>
        <begin position="386"/>
        <end position="483"/>
    </location>
</feature>
<dbReference type="CDD" id="cd02859">
    <property type="entry name" value="E_set_AMPKbeta_like_N"/>
    <property type="match status" value="1"/>
</dbReference>
<dbReference type="InterPro" id="IPR050827">
    <property type="entry name" value="CRP1_MDG1_kinase"/>
</dbReference>
<evidence type="ECO:0000256" key="1">
    <source>
        <dbReference type="ARBA" id="ARBA00004496"/>
    </source>
</evidence>
<reference evidence="6 7" key="1">
    <citation type="submission" date="2023-10" db="EMBL/GenBank/DDBJ databases">
        <title>Draft genome sequence of Xylaria bambusicola isolate GMP-LS, the root and basal stem rot pathogen of sugarcane in Indonesia.</title>
        <authorList>
            <person name="Selvaraj P."/>
            <person name="Muralishankar V."/>
            <person name="Muruganantham S."/>
            <person name="Sp S."/>
            <person name="Haryani S."/>
            <person name="Lau K.J.X."/>
            <person name="Naqvi N.I."/>
        </authorList>
    </citation>
    <scope>NUCLEOTIDE SEQUENCE [LARGE SCALE GENOMIC DNA]</scope>
    <source>
        <strain evidence="6">GMP-LS</strain>
    </source>
</reference>
<dbReference type="EMBL" id="JAWHQM010000017">
    <property type="protein sequence ID" value="KAK5630689.1"/>
    <property type="molecule type" value="Genomic_DNA"/>
</dbReference>